<feature type="compositionally biased region" description="Polar residues" evidence="1">
    <location>
        <begin position="527"/>
        <end position="537"/>
    </location>
</feature>
<keyword evidence="3" id="KW-1185">Reference proteome</keyword>
<sequence length="691" mass="76127">MSQRITLWQPRRSVTSDESCTTVVKYSYKNIAVRAPYETSQAASANGPLAYIPSLQSLCIRILSEYPDQLHVLGPIRLPYHPPTAEGDRDLLRELISAYQSDPPTSEHEILGTVDPRLWATLVQLYGGLPEHFRTYKIPLADPYLPLLQIIPSNPHFALVTVVELPACCELNDDTIVQLGQLHALTALDASATSLTSWGVRTLAKTLVKRVDSSLHSAALSGPWALRMLSFRHCIHIDKDVIPSLQLFPLLSVVDLTGTKYTRPVDRNTPFRPDGDPKLYHPASLFNALDTLDEISRVCQGVSIYPHPQPFLLHVDSLEHRRVSPLRSASMLRAKPGSTGRAAYGQHAGPLRQHANDHERIAADEARRHASRAAATVFYASSETSSLPPVLPKFGEIYNHTTSISPANRAKSIAARHPNPTADQSSQRLFREPPPWAVLETMRSEISGEADTNRPRSRISVDEQPLSSTALVTSQRATESVGAVFSMLKSRLAIDKTQAAKDKTPRTTKSTVNPFSRKMFEDAFNLRESQVEQSGLTNGPRKMRRVSAEDSSQDDIEPEIPKSRLPIPPRSTKPTRPISTLPVPPLPPSLKLTIGGPDRAMLRKSSGTPVRLHADTVQTKLNAYLKEDATRGRTSSAGFHLGVRGSATDIAPVNTGEPSEFQAQGWSSATKKKRKSSDSDSSFDWKRWGGT</sequence>
<evidence type="ECO:0000313" key="2">
    <source>
        <dbReference type="EMBL" id="EKM55439.1"/>
    </source>
</evidence>
<dbReference type="OrthoDB" id="3215314at2759"/>
<feature type="region of interest" description="Disordered" evidence="1">
    <location>
        <begin position="645"/>
        <end position="691"/>
    </location>
</feature>
<dbReference type="SUPFAM" id="SSF52047">
    <property type="entry name" value="RNI-like"/>
    <property type="match status" value="1"/>
</dbReference>
<dbReference type="KEGG" id="pco:PHACADRAFT_208957"/>
<name>K5W8Z6_PHACS</name>
<gene>
    <name evidence="2" type="ORF">PHACADRAFT_208957</name>
</gene>
<reference evidence="2 3" key="1">
    <citation type="journal article" date="2012" name="BMC Genomics">
        <title>Comparative genomics of the white-rot fungi, Phanerochaete carnosa and P. chrysosporium, to elucidate the genetic basis of the distinct wood types they colonize.</title>
        <authorList>
            <person name="Suzuki H."/>
            <person name="MacDonald J."/>
            <person name="Syed K."/>
            <person name="Salamov A."/>
            <person name="Hori C."/>
            <person name="Aerts A."/>
            <person name="Henrissat B."/>
            <person name="Wiebenga A."/>
            <person name="vanKuyk P.A."/>
            <person name="Barry K."/>
            <person name="Lindquist E."/>
            <person name="LaButti K."/>
            <person name="Lapidus A."/>
            <person name="Lucas S."/>
            <person name="Coutinho P."/>
            <person name="Gong Y."/>
            <person name="Samejima M."/>
            <person name="Mahadevan R."/>
            <person name="Abou-Zaid M."/>
            <person name="de Vries R.P."/>
            <person name="Igarashi K."/>
            <person name="Yadav J.S."/>
            <person name="Grigoriev I.V."/>
            <person name="Master E.R."/>
        </authorList>
    </citation>
    <scope>NUCLEOTIDE SEQUENCE [LARGE SCALE GENOMIC DNA]</scope>
    <source>
        <strain evidence="2 3">HHB-10118-sp</strain>
    </source>
</reference>
<evidence type="ECO:0000313" key="3">
    <source>
        <dbReference type="Proteomes" id="UP000008370"/>
    </source>
</evidence>
<dbReference type="RefSeq" id="XP_007395764.1">
    <property type="nucleotide sequence ID" value="XM_007395702.1"/>
</dbReference>
<protein>
    <submittedName>
        <fullName evidence="2">Uncharacterized protein</fullName>
    </submittedName>
</protein>
<feature type="region of interest" description="Disordered" evidence="1">
    <location>
        <begin position="527"/>
        <end position="591"/>
    </location>
</feature>
<organism evidence="2 3">
    <name type="scientific">Phanerochaete carnosa (strain HHB-10118-sp)</name>
    <name type="common">White-rot fungus</name>
    <name type="synonym">Peniophora carnosa</name>
    <dbReference type="NCBI Taxonomy" id="650164"/>
    <lineage>
        <taxon>Eukaryota</taxon>
        <taxon>Fungi</taxon>
        <taxon>Dikarya</taxon>
        <taxon>Basidiomycota</taxon>
        <taxon>Agaricomycotina</taxon>
        <taxon>Agaricomycetes</taxon>
        <taxon>Polyporales</taxon>
        <taxon>Phanerochaetaceae</taxon>
        <taxon>Phanerochaete</taxon>
    </lineage>
</organism>
<dbReference type="Proteomes" id="UP000008370">
    <property type="component" value="Unassembled WGS sequence"/>
</dbReference>
<accession>K5W8Z6</accession>
<dbReference type="InParanoid" id="K5W8Z6"/>
<dbReference type="GeneID" id="18912804"/>
<dbReference type="HOGENOM" id="CLU_390302_0_0_1"/>
<evidence type="ECO:0000256" key="1">
    <source>
        <dbReference type="SAM" id="MobiDB-lite"/>
    </source>
</evidence>
<dbReference type="EMBL" id="JH930472">
    <property type="protein sequence ID" value="EKM55439.1"/>
    <property type="molecule type" value="Genomic_DNA"/>
</dbReference>
<proteinExistence type="predicted"/>
<dbReference type="AlphaFoldDB" id="K5W8Z6"/>